<comment type="caution">
    <text evidence="4">The sequence shown here is derived from an EMBL/GenBank/DDBJ whole genome shotgun (WGS) entry which is preliminary data.</text>
</comment>
<organism evidence="4 5">
    <name type="scientific">Brevifollis gellanilyticus</name>
    <dbReference type="NCBI Taxonomy" id="748831"/>
    <lineage>
        <taxon>Bacteria</taxon>
        <taxon>Pseudomonadati</taxon>
        <taxon>Verrucomicrobiota</taxon>
        <taxon>Verrucomicrobiia</taxon>
        <taxon>Verrucomicrobiales</taxon>
        <taxon>Verrucomicrobiaceae</taxon>
    </lineage>
</organism>
<name>A0A512M8I4_9BACT</name>
<feature type="region of interest" description="Disordered" evidence="2">
    <location>
        <begin position="161"/>
        <end position="296"/>
    </location>
</feature>
<accession>A0A512M8I4</accession>
<dbReference type="OrthoDB" id="205706at2"/>
<reference evidence="4 5" key="1">
    <citation type="submission" date="2019-07" db="EMBL/GenBank/DDBJ databases">
        <title>Whole genome shotgun sequence of Brevifollis gellanilyticus NBRC 108608.</title>
        <authorList>
            <person name="Hosoyama A."/>
            <person name="Uohara A."/>
            <person name="Ohji S."/>
            <person name="Ichikawa N."/>
        </authorList>
    </citation>
    <scope>NUCLEOTIDE SEQUENCE [LARGE SCALE GENOMIC DNA]</scope>
    <source>
        <strain evidence="4 5">NBRC 108608</strain>
    </source>
</reference>
<dbReference type="EMBL" id="BKAG01000014">
    <property type="protein sequence ID" value="GEP43049.1"/>
    <property type="molecule type" value="Genomic_DNA"/>
</dbReference>
<keyword evidence="5" id="KW-1185">Reference proteome</keyword>
<feature type="coiled-coil region" evidence="1">
    <location>
        <begin position="28"/>
        <end position="96"/>
    </location>
</feature>
<feature type="transmembrane region" description="Helical" evidence="3">
    <location>
        <begin position="6"/>
        <end position="25"/>
    </location>
</feature>
<evidence type="ECO:0000256" key="1">
    <source>
        <dbReference type="SAM" id="Coils"/>
    </source>
</evidence>
<evidence type="ECO:0000313" key="4">
    <source>
        <dbReference type="EMBL" id="GEP43049.1"/>
    </source>
</evidence>
<dbReference type="Proteomes" id="UP000321577">
    <property type="component" value="Unassembled WGS sequence"/>
</dbReference>
<keyword evidence="1" id="KW-0175">Coiled coil</keyword>
<keyword evidence="3" id="KW-0472">Membrane</keyword>
<evidence type="ECO:0000256" key="3">
    <source>
        <dbReference type="SAM" id="Phobius"/>
    </source>
</evidence>
<dbReference type="AlphaFoldDB" id="A0A512M8I4"/>
<proteinExistence type="predicted"/>
<feature type="compositionally biased region" description="Polar residues" evidence="2">
    <location>
        <begin position="283"/>
        <end position="296"/>
    </location>
</feature>
<evidence type="ECO:0000256" key="2">
    <source>
        <dbReference type="SAM" id="MobiDB-lite"/>
    </source>
</evidence>
<gene>
    <name evidence="4" type="ORF">BGE01nite_23400</name>
</gene>
<evidence type="ECO:0000313" key="5">
    <source>
        <dbReference type="Proteomes" id="UP000321577"/>
    </source>
</evidence>
<keyword evidence="3" id="KW-0812">Transmembrane</keyword>
<sequence length="296" mass="31673">MDAKIIVYGFCLFAIIAGTGFWRYTMGIDEAEKDMLLARSQVNTVEDSVKSTKGWLEARKEAAALMAAAKVIEGDNEQIKTEIKQLQEKRKDVSKVFVSSIERARNEMNGKVLAEITLTTGVKLRNAKIQSLDQEITVFQHSEGVSKVPTASLPADFQDRLRYGFTPGGGEPSSSSTPRATGSSSSLSTSVSDRLARAGMNVPQTPEPSETPVVASQPAAAPATTPVTGQRESLGRVYTPGKGWERTGAGGNIAPPSLSSSTTGMPTKPSDAVSKVKKRSEMPNMNNVNTNTRTGF</sequence>
<feature type="compositionally biased region" description="Low complexity" evidence="2">
    <location>
        <begin position="211"/>
        <end position="228"/>
    </location>
</feature>
<dbReference type="RefSeq" id="WP_146850630.1">
    <property type="nucleotide sequence ID" value="NZ_BKAG01000014.1"/>
</dbReference>
<feature type="compositionally biased region" description="Low complexity" evidence="2">
    <location>
        <begin position="172"/>
        <end position="192"/>
    </location>
</feature>
<keyword evidence="3" id="KW-1133">Transmembrane helix</keyword>
<protein>
    <submittedName>
        <fullName evidence="4">Uncharacterized protein</fullName>
    </submittedName>
</protein>